<dbReference type="InterPro" id="IPR046341">
    <property type="entry name" value="SET_dom_sf"/>
</dbReference>
<dbReference type="InterPro" id="IPR050600">
    <property type="entry name" value="SETD3_SETD6_MTase"/>
</dbReference>
<evidence type="ECO:0000313" key="6">
    <source>
        <dbReference type="Proteomes" id="UP000231279"/>
    </source>
</evidence>
<dbReference type="OrthoDB" id="341421at2759"/>
<dbReference type="InterPro" id="IPR036464">
    <property type="entry name" value="Rubisco_LSMT_subst-bd_sf"/>
</dbReference>
<keyword evidence="1 5" id="KW-0489">Methyltransferase</keyword>
<dbReference type="EC" id="2.1.1.259" evidence="5"/>
<keyword evidence="3" id="KW-0949">S-adenosyl-L-methionine</keyword>
<name>A0A2G9H991_9LAMI</name>
<dbReference type="GO" id="GO:0016279">
    <property type="term" value="F:protein-lysine N-methyltransferase activity"/>
    <property type="evidence" value="ECO:0007669"/>
    <property type="project" value="TreeGrafter"/>
</dbReference>
<sequence length="416" mass="47297">MDVGKHENDDEFTVVLELAETDPLFEKKKKLLRDMGFDPVCSVSIKSSSSPEQLKDFLNVLLQRARLINFNEVELYFGGDVINLGDCSSPRNELEAFHSLLEVIDKLVADQKYTFKSTQKNLRDEIIDRINEVGSKFNEETKIVRDSSCDKEKCLLDWCVDNGVKTKLDIAYVEGAGRGALSKEDLKVGDIALEIPVSVIISEELLYESDMFPIFEKIDGISEETMMLLWSMKEKHNKNSRFKLYFDALPEKFNTGLSFGIDAIMVLDGTLLLEEIVQAKEKRRMFLSLYGSCILVYVEEANVFISIRKYYLLEEANVFISLWQIDKTTNSLKFPLSRACHSGEQCFLSYGNFSNSHLLTFYGFLSQGDNPFDVISLVCCSASDIDVAWDEDPESGPPTSEWSSHMVRGTWLSKNH</sequence>
<dbReference type="GO" id="GO:0032259">
    <property type="term" value="P:methylation"/>
    <property type="evidence" value="ECO:0007669"/>
    <property type="project" value="UniProtKB-KW"/>
</dbReference>
<dbReference type="Gene3D" id="3.90.1420.10">
    <property type="entry name" value="Rubisco LSMT, substrate-binding domain"/>
    <property type="match status" value="1"/>
</dbReference>
<keyword evidence="6" id="KW-1185">Reference proteome</keyword>
<evidence type="ECO:0000256" key="3">
    <source>
        <dbReference type="ARBA" id="ARBA00022691"/>
    </source>
</evidence>
<gene>
    <name evidence="5" type="ORF">CDL12_13277</name>
</gene>
<evidence type="ECO:0000256" key="2">
    <source>
        <dbReference type="ARBA" id="ARBA00022679"/>
    </source>
</evidence>
<feature type="domain" description="Rubisco LSMT substrate-binding" evidence="4">
    <location>
        <begin position="20"/>
        <end position="117"/>
    </location>
</feature>
<organism evidence="5 6">
    <name type="scientific">Handroanthus impetiginosus</name>
    <dbReference type="NCBI Taxonomy" id="429701"/>
    <lineage>
        <taxon>Eukaryota</taxon>
        <taxon>Viridiplantae</taxon>
        <taxon>Streptophyta</taxon>
        <taxon>Embryophyta</taxon>
        <taxon>Tracheophyta</taxon>
        <taxon>Spermatophyta</taxon>
        <taxon>Magnoliopsida</taxon>
        <taxon>eudicotyledons</taxon>
        <taxon>Gunneridae</taxon>
        <taxon>Pentapetalae</taxon>
        <taxon>asterids</taxon>
        <taxon>lamiids</taxon>
        <taxon>Lamiales</taxon>
        <taxon>Bignoniaceae</taxon>
        <taxon>Crescentiina</taxon>
        <taxon>Tabebuia alliance</taxon>
        <taxon>Handroanthus</taxon>
    </lineage>
</organism>
<reference evidence="6" key="1">
    <citation type="journal article" date="2018" name="Gigascience">
        <title>Genome assembly of the Pink Ipe (Handroanthus impetiginosus, Bignoniaceae), a highly valued, ecologically keystone Neotropical timber forest tree.</title>
        <authorList>
            <person name="Silva-Junior O.B."/>
            <person name="Grattapaglia D."/>
            <person name="Novaes E."/>
            <person name="Collevatti R.G."/>
        </authorList>
    </citation>
    <scope>NUCLEOTIDE SEQUENCE [LARGE SCALE GENOMIC DNA]</scope>
    <source>
        <strain evidence="6">cv. UFG-1</strain>
    </source>
</reference>
<dbReference type="AlphaFoldDB" id="A0A2G9H991"/>
<dbReference type="PANTHER" id="PTHR13271:SF103">
    <property type="entry name" value="N-METHYLTRANSFERASE DOMAIN AND SET DOMAIN CONTAINING PROTEIN-RELATED"/>
    <property type="match status" value="1"/>
</dbReference>
<dbReference type="Gene3D" id="3.90.1410.10">
    <property type="entry name" value="set domain protein methyltransferase, domain 1"/>
    <property type="match status" value="2"/>
</dbReference>
<accession>A0A2G9H991</accession>
<dbReference type="Pfam" id="PF09273">
    <property type="entry name" value="Rubis-subs-bind"/>
    <property type="match status" value="1"/>
</dbReference>
<evidence type="ECO:0000313" key="5">
    <source>
        <dbReference type="EMBL" id="PIN14092.1"/>
    </source>
</evidence>
<evidence type="ECO:0000259" key="4">
    <source>
        <dbReference type="Pfam" id="PF09273"/>
    </source>
</evidence>
<comment type="caution">
    <text evidence="5">The sequence shown here is derived from an EMBL/GenBank/DDBJ whole genome shotgun (WGS) entry which is preliminary data.</text>
</comment>
<dbReference type="InterPro" id="IPR015353">
    <property type="entry name" value="Rubisco_LSMT_subst-bd"/>
</dbReference>
<dbReference type="SUPFAM" id="SSF82199">
    <property type="entry name" value="SET domain"/>
    <property type="match status" value="1"/>
</dbReference>
<keyword evidence="2 5" id="KW-0808">Transferase</keyword>
<dbReference type="CDD" id="cd10527">
    <property type="entry name" value="SET_LSMT"/>
    <property type="match status" value="1"/>
</dbReference>
<dbReference type="PANTHER" id="PTHR13271">
    <property type="entry name" value="UNCHARACTERIZED PUTATIVE METHYLTRANSFERASE"/>
    <property type="match status" value="1"/>
</dbReference>
<evidence type="ECO:0000256" key="1">
    <source>
        <dbReference type="ARBA" id="ARBA00022603"/>
    </source>
</evidence>
<dbReference type="STRING" id="429701.A0A2G9H991"/>
<dbReference type="EMBL" id="NKXS01002351">
    <property type="protein sequence ID" value="PIN14092.1"/>
    <property type="molecule type" value="Genomic_DNA"/>
</dbReference>
<protein>
    <submittedName>
        <fullName evidence="5">[Fructose-bisphosphate aldolase]-lysine N-methyltransferase</fullName>
        <ecNumber evidence="5">2.1.1.259</ecNumber>
    </submittedName>
</protein>
<proteinExistence type="predicted"/>
<dbReference type="Proteomes" id="UP000231279">
    <property type="component" value="Unassembled WGS sequence"/>
</dbReference>